<comment type="similarity">
    <text evidence="2">Belongs to the rickettsiale 17 kDa surface antigen family.</text>
</comment>
<dbReference type="PANTHER" id="PTHR35603">
    <property type="match status" value="1"/>
</dbReference>
<name>A0A841LGE5_9SPHN</name>
<feature type="chain" id="PRO_5032436609" description="17 kDa surface antigen" evidence="6">
    <location>
        <begin position="26"/>
        <end position="137"/>
    </location>
</feature>
<evidence type="ECO:0000256" key="6">
    <source>
        <dbReference type="SAM" id="SignalP"/>
    </source>
</evidence>
<feature type="signal peptide" evidence="6">
    <location>
        <begin position="1"/>
        <end position="25"/>
    </location>
</feature>
<dbReference type="EMBL" id="JACIIV010000014">
    <property type="protein sequence ID" value="MBB6228038.1"/>
    <property type="molecule type" value="Genomic_DNA"/>
</dbReference>
<evidence type="ECO:0000256" key="2">
    <source>
        <dbReference type="ARBA" id="ARBA00008681"/>
    </source>
</evidence>
<proteinExistence type="inferred from homology"/>
<dbReference type="GO" id="GO:0009279">
    <property type="term" value="C:cell outer membrane"/>
    <property type="evidence" value="ECO:0007669"/>
    <property type="project" value="UniProtKB-SubCell"/>
</dbReference>
<keyword evidence="9" id="KW-1185">Reference proteome</keyword>
<dbReference type="Pfam" id="PF05433">
    <property type="entry name" value="Rick_17kDa_Anti"/>
    <property type="match status" value="1"/>
</dbReference>
<evidence type="ECO:0000256" key="4">
    <source>
        <dbReference type="ARBA" id="ARBA00023136"/>
    </source>
</evidence>
<evidence type="ECO:0000259" key="7">
    <source>
        <dbReference type="Pfam" id="PF05433"/>
    </source>
</evidence>
<organism evidence="8 9">
    <name type="scientific">Polymorphobacter multimanifer</name>
    <dbReference type="NCBI Taxonomy" id="1070431"/>
    <lineage>
        <taxon>Bacteria</taxon>
        <taxon>Pseudomonadati</taxon>
        <taxon>Pseudomonadota</taxon>
        <taxon>Alphaproteobacteria</taxon>
        <taxon>Sphingomonadales</taxon>
        <taxon>Sphingosinicellaceae</taxon>
        <taxon>Polymorphobacter</taxon>
    </lineage>
</organism>
<dbReference type="Proteomes" id="UP000538147">
    <property type="component" value="Unassembled WGS sequence"/>
</dbReference>
<evidence type="ECO:0000313" key="8">
    <source>
        <dbReference type="EMBL" id="MBB6228038.1"/>
    </source>
</evidence>
<dbReference type="PANTHER" id="PTHR35603:SF2">
    <property type="entry name" value="OUTER MEMBRANE LIPOPROTEIN"/>
    <property type="match status" value="1"/>
</dbReference>
<dbReference type="AlphaFoldDB" id="A0A841LGE5"/>
<protein>
    <recommendedName>
        <fullName evidence="3">17 kDa surface antigen</fullName>
    </recommendedName>
</protein>
<dbReference type="RefSeq" id="WP_184199641.1">
    <property type="nucleotide sequence ID" value="NZ_BMOX01000042.1"/>
</dbReference>
<evidence type="ECO:0000313" key="9">
    <source>
        <dbReference type="Proteomes" id="UP000538147"/>
    </source>
</evidence>
<reference evidence="8 9" key="1">
    <citation type="submission" date="2020-08" db="EMBL/GenBank/DDBJ databases">
        <title>Genomic Encyclopedia of Type Strains, Phase IV (KMG-IV): sequencing the most valuable type-strain genomes for metagenomic binning, comparative biology and taxonomic classification.</title>
        <authorList>
            <person name="Goeker M."/>
        </authorList>
    </citation>
    <scope>NUCLEOTIDE SEQUENCE [LARGE SCALE GENOMIC DNA]</scope>
    <source>
        <strain evidence="8 9">DSM 102189</strain>
    </source>
</reference>
<sequence length="137" mass="15037">MAGKFLVGALVASFALTTMSTAAVAHDRDDRYYGRDGYYTQVDDRRFNDRRFDDRRFNNRRVDSRRYDDRRWNNNARGQNRCYDEGKGGTVIGAIAGGLLGNQVAGRNDGLLGAVLGGGVGALAGRAIDKSDGRPCR</sequence>
<comment type="subcellular location">
    <subcellularLocation>
        <location evidence="1">Cell outer membrane</location>
        <topology evidence="1">Lipid-anchor</topology>
    </subcellularLocation>
</comment>
<feature type="domain" description="Glycine zipper 2TM" evidence="7">
    <location>
        <begin position="88"/>
        <end position="128"/>
    </location>
</feature>
<evidence type="ECO:0000256" key="1">
    <source>
        <dbReference type="ARBA" id="ARBA00004459"/>
    </source>
</evidence>
<evidence type="ECO:0000256" key="5">
    <source>
        <dbReference type="ARBA" id="ARBA00023288"/>
    </source>
</evidence>
<evidence type="ECO:0000256" key="3">
    <source>
        <dbReference type="ARBA" id="ARBA00015281"/>
    </source>
</evidence>
<dbReference type="InterPro" id="IPR051407">
    <property type="entry name" value="Bact_OM_lipoprot/Surf_antigen"/>
</dbReference>
<comment type="caution">
    <text evidence="8">The sequence shown here is derived from an EMBL/GenBank/DDBJ whole genome shotgun (WGS) entry which is preliminary data.</text>
</comment>
<keyword evidence="5" id="KW-0449">Lipoprotein</keyword>
<dbReference type="InterPro" id="IPR008816">
    <property type="entry name" value="Gly_zipper_2TM_dom"/>
</dbReference>
<keyword evidence="4" id="KW-0472">Membrane</keyword>
<keyword evidence="6" id="KW-0732">Signal</keyword>
<gene>
    <name evidence="8" type="ORF">FHS79_002220</name>
</gene>
<accession>A0A841LGE5</accession>